<feature type="compositionally biased region" description="Basic and acidic residues" evidence="1">
    <location>
        <begin position="281"/>
        <end position="302"/>
    </location>
</feature>
<dbReference type="InParanoid" id="A0A6J2VGH2"/>
<dbReference type="Proteomes" id="UP000504632">
    <property type="component" value="Chromosome 5"/>
</dbReference>
<feature type="region of interest" description="Disordered" evidence="1">
    <location>
        <begin position="1"/>
        <end position="328"/>
    </location>
</feature>
<accession>A0A6J2VGH2</accession>
<keyword evidence="2" id="KW-1185">Reference proteome</keyword>
<feature type="compositionally biased region" description="Basic and acidic residues" evidence="1">
    <location>
        <begin position="394"/>
        <end position="432"/>
    </location>
</feature>
<proteinExistence type="predicted"/>
<evidence type="ECO:0000256" key="1">
    <source>
        <dbReference type="SAM" id="MobiDB-lite"/>
    </source>
</evidence>
<dbReference type="AlphaFoldDB" id="A0A6J2VGH2"/>
<protein>
    <submittedName>
        <fullName evidence="3">Ankyrin-3</fullName>
    </submittedName>
</protein>
<dbReference type="OrthoDB" id="20872at2759"/>
<evidence type="ECO:0000313" key="3">
    <source>
        <dbReference type="RefSeq" id="XP_030630943.1"/>
    </source>
</evidence>
<name>A0A6J2VGH2_CHACN</name>
<feature type="compositionally biased region" description="Basic and acidic residues" evidence="1">
    <location>
        <begin position="103"/>
        <end position="127"/>
    </location>
</feature>
<feature type="compositionally biased region" description="Basic and acidic residues" evidence="1">
    <location>
        <begin position="159"/>
        <end position="173"/>
    </location>
</feature>
<sequence>MDSYHSIDLELQTPTELKYEPPTPLHQEDFFGSNTRVDSPSKSPVRPNDLSLPFTSTGPVPMDTEPPTVIAEDTSLGSRKSQSREEGSTEDDMGVSHESMASSDHHDSEDIRKEPDVFPKPLQREEEVPQPVASGPHVTVTGLSGSGRSGSEEEEEMTEEKLKSLLEDIKLEEGLEDEEMTEERVQAILSQVEQAEKDMSSLPGWRDESQSAKEETSTSGRSLSAAVAQEQKEISQAHSSKGEKQNGEHPELRAQAGPRPEDLESTSGVKIKTQTGAEKQGVSKEVPETSKEGPSSREEVTSESKAQLYQGARRLNESSSDEEQTVTTRVYRRRVILKGEQAKNIPGESVTEEQFTDEDGNVVTRKVIRKVVRRTVTSEEKNRRKRGKRCKQASRAEQEEVAKGSEPQMEHTEVGKASQRKEGKNKEKKGQS</sequence>
<evidence type="ECO:0000313" key="2">
    <source>
        <dbReference type="Proteomes" id="UP000504632"/>
    </source>
</evidence>
<dbReference type="GeneID" id="115812599"/>
<feature type="compositionally biased region" description="Polar residues" evidence="1">
    <location>
        <begin position="265"/>
        <end position="277"/>
    </location>
</feature>
<gene>
    <name evidence="3" type="primary">LOC115812599</name>
</gene>
<feature type="compositionally biased region" description="Basic residues" evidence="1">
    <location>
        <begin position="383"/>
        <end position="392"/>
    </location>
</feature>
<reference evidence="3" key="1">
    <citation type="submission" date="2025-08" db="UniProtKB">
        <authorList>
            <consortium name="RefSeq"/>
        </authorList>
    </citation>
    <scope>IDENTIFICATION</scope>
</reference>
<organism evidence="2 3">
    <name type="scientific">Chanos chanos</name>
    <name type="common">Milkfish</name>
    <name type="synonym">Mugil chanos</name>
    <dbReference type="NCBI Taxonomy" id="29144"/>
    <lineage>
        <taxon>Eukaryota</taxon>
        <taxon>Metazoa</taxon>
        <taxon>Chordata</taxon>
        <taxon>Craniata</taxon>
        <taxon>Vertebrata</taxon>
        <taxon>Euteleostomi</taxon>
        <taxon>Actinopterygii</taxon>
        <taxon>Neopterygii</taxon>
        <taxon>Teleostei</taxon>
        <taxon>Ostariophysi</taxon>
        <taxon>Gonorynchiformes</taxon>
        <taxon>Chanidae</taxon>
        <taxon>Chanos</taxon>
    </lineage>
</organism>
<feature type="compositionally biased region" description="Polar residues" evidence="1">
    <location>
        <begin position="32"/>
        <end position="42"/>
    </location>
</feature>
<feature type="compositionally biased region" description="Basic and acidic residues" evidence="1">
    <location>
        <begin position="194"/>
        <end position="216"/>
    </location>
</feature>
<feature type="region of interest" description="Disordered" evidence="1">
    <location>
        <begin position="376"/>
        <end position="432"/>
    </location>
</feature>
<feature type="compositionally biased region" description="Basic and acidic residues" evidence="1">
    <location>
        <begin position="230"/>
        <end position="252"/>
    </location>
</feature>
<dbReference type="RefSeq" id="XP_030630943.1">
    <property type="nucleotide sequence ID" value="XM_030775083.1"/>
</dbReference>